<reference evidence="2 3" key="1">
    <citation type="submission" date="2023-10" db="EMBL/GenBank/DDBJ databases">
        <title>Virgibacillus halophilus 5B73C genome.</title>
        <authorList>
            <person name="Miliotis G."/>
            <person name="Sengupta P."/>
            <person name="Hameed A."/>
            <person name="Chuvochina M."/>
            <person name="Mcdonagh F."/>
            <person name="Simpson A.C."/>
            <person name="Singh N.K."/>
            <person name="Rekha P.D."/>
            <person name="Raman K."/>
            <person name="Hugenholtz P."/>
            <person name="Venkateswaran K."/>
        </authorList>
    </citation>
    <scope>NUCLEOTIDE SEQUENCE [LARGE SCALE GENOMIC DNA]</scope>
    <source>
        <strain evidence="2 3">5B73C</strain>
    </source>
</reference>
<dbReference type="Proteomes" id="UP001281447">
    <property type="component" value="Unassembled WGS sequence"/>
</dbReference>
<comment type="caution">
    <text evidence="2">The sequence shown here is derived from an EMBL/GenBank/DDBJ whole genome shotgun (WGS) entry which is preliminary data.</text>
</comment>
<protein>
    <submittedName>
        <fullName evidence="2">XdhC family protein</fullName>
    </submittedName>
</protein>
<keyword evidence="3" id="KW-1185">Reference proteome</keyword>
<sequence length="203" mass="22957">MGVGCNGAVMIWLGLIDPIENYHEASKILEALKNQYEGTDSFLVGTVLTSSNEKILPLNTFLPLEDEEFEKNGVVEDFLYLVQGELVNTTLFIEELKPTPNVVVFGAGQDAQSVVEQINQLQWKVTVVDHRPGYLSEANFPNADQLYLVRRGEFPAGISFNHNTFAVLMTHHFENDLNYLKGLIQKKHFIHWPFRSKKSAICC</sequence>
<dbReference type="PANTHER" id="PTHR30388:SF6">
    <property type="entry name" value="XANTHINE DEHYDROGENASE SUBUNIT A-RELATED"/>
    <property type="match status" value="1"/>
</dbReference>
<dbReference type="EMBL" id="JAWDIP010000003">
    <property type="protein sequence ID" value="MDY0393789.1"/>
    <property type="molecule type" value="Genomic_DNA"/>
</dbReference>
<evidence type="ECO:0000313" key="3">
    <source>
        <dbReference type="Proteomes" id="UP001281447"/>
    </source>
</evidence>
<evidence type="ECO:0000259" key="1">
    <source>
        <dbReference type="Pfam" id="PF13478"/>
    </source>
</evidence>
<proteinExistence type="predicted"/>
<evidence type="ECO:0000313" key="2">
    <source>
        <dbReference type="EMBL" id="MDY0393789.1"/>
    </source>
</evidence>
<dbReference type="Gene3D" id="3.40.50.720">
    <property type="entry name" value="NAD(P)-binding Rossmann-like Domain"/>
    <property type="match status" value="1"/>
</dbReference>
<accession>A0ABU5C5G5</accession>
<gene>
    <name evidence="2" type="ORF">RWE15_04135</name>
</gene>
<name>A0ABU5C5G5_9BACI</name>
<dbReference type="Pfam" id="PF13478">
    <property type="entry name" value="XdhC_C"/>
    <property type="match status" value="1"/>
</dbReference>
<organism evidence="2 3">
    <name type="scientific">Tigheibacillus halophilus</name>
    <dbReference type="NCBI Taxonomy" id="361280"/>
    <lineage>
        <taxon>Bacteria</taxon>
        <taxon>Bacillati</taxon>
        <taxon>Bacillota</taxon>
        <taxon>Bacilli</taxon>
        <taxon>Bacillales</taxon>
        <taxon>Bacillaceae</taxon>
        <taxon>Tigheibacillus</taxon>
    </lineage>
</organism>
<dbReference type="PANTHER" id="PTHR30388">
    <property type="entry name" value="ALDEHYDE OXIDOREDUCTASE MOLYBDENUM COFACTOR ASSEMBLY PROTEIN"/>
    <property type="match status" value="1"/>
</dbReference>
<dbReference type="InterPro" id="IPR027051">
    <property type="entry name" value="XdhC_Rossmann_dom"/>
</dbReference>
<dbReference type="InterPro" id="IPR052698">
    <property type="entry name" value="MoCofactor_Util/Proc"/>
</dbReference>
<feature type="domain" description="XdhC Rossmann" evidence="1">
    <location>
        <begin position="102"/>
        <end position="188"/>
    </location>
</feature>